<dbReference type="RefSeq" id="YP_008003801.1">
    <property type="nucleotide sequence ID" value="NC_021246.1"/>
</dbReference>
<evidence type="ECO:0000313" key="3">
    <source>
        <dbReference type="Proteomes" id="UP000792671"/>
    </source>
</evidence>
<feature type="domain" description="Type VII secretion system protein EssD-like" evidence="1">
    <location>
        <begin position="26"/>
        <end position="120"/>
    </location>
</feature>
<dbReference type="Gene3D" id="3.40.570.10">
    <property type="entry name" value="Extracellular Endonuclease, subunit A"/>
    <property type="match status" value="1"/>
</dbReference>
<protein>
    <recommendedName>
        <fullName evidence="1">Type VII secretion system protein EssD-like domain-containing protein</fullName>
    </recommendedName>
</protein>
<name>A0A916KQG3_9POXV</name>
<organism evidence="2 3">
    <name type="scientific">Mythimna separata entomopoxvirus 'L'</name>
    <dbReference type="NCBI Taxonomy" id="1293572"/>
    <lineage>
        <taxon>Viruses</taxon>
        <taxon>Varidnaviria</taxon>
        <taxon>Bamfordvirae</taxon>
        <taxon>Nucleocytoviricota</taxon>
        <taxon>Pokkesviricetes</taxon>
        <taxon>Chitovirales</taxon>
        <taxon>Poxviridae</taxon>
        <taxon>Entomopoxvirinae</taxon>
        <taxon>Betaentomopoxvirus</taxon>
        <taxon>Betaentomopoxvirus mseparata</taxon>
        <taxon>Mythimna separata entomopoxvirus</taxon>
    </lineage>
</organism>
<keyword evidence="3" id="KW-1185">Reference proteome</keyword>
<gene>
    <name evidence="2" type="ORF">MYSEV_284</name>
</gene>
<dbReference type="Proteomes" id="UP000792671">
    <property type="component" value="Genome"/>
</dbReference>
<evidence type="ECO:0000313" key="2">
    <source>
        <dbReference type="EMBL" id="CCU56482.1"/>
    </source>
</evidence>
<dbReference type="InterPro" id="IPR044929">
    <property type="entry name" value="DNA/RNA_non-sp_Endonuclease_sf"/>
</dbReference>
<reference evidence="2 3" key="1">
    <citation type="journal article" date="2013" name="J. Virol.">
        <title>New Insights into the Evolution of Entomopoxvirinae from the Complete Genome Sequences of Four Entomopoxviruses Infecting Adoxophyes honmai, Choristoneura biennis, Choristoneura rosaceana, and Mythimna separata.</title>
        <authorList>
            <person name="Theze J."/>
            <person name="Takatsuka J."/>
            <person name="Li Z."/>
            <person name="Gallais J."/>
            <person name="Doucet D."/>
            <person name="Arif B."/>
            <person name="Nakai M."/>
            <person name="Herniou E.A."/>
        </authorList>
    </citation>
    <scope>NUCLEOTIDE SEQUENCE [LARGE SCALE GENOMIC DNA]</scope>
</reference>
<dbReference type="InterPro" id="IPR044927">
    <property type="entry name" value="Endonuclea_NS_2"/>
</dbReference>
<dbReference type="KEGG" id="vg:15613906"/>
<sequence>MPITSNFGNYRLNIPLVIRALITSNTLLNPGDRKDFTTEIHNYFEKMGPLYGSNRDERGHILASQLGGPMESYNIFPQSWIFNRGRGSAWRYLERQLNTFLRCDLNRYAEYTAILSYAVDANNNLINRPTAVGIRIRLYIDGILSNINRNKFDGKHVFYQ</sequence>
<dbReference type="GeneID" id="15613906"/>
<dbReference type="Pfam" id="PF13930">
    <property type="entry name" value="Endonuclea_NS_2"/>
    <property type="match status" value="1"/>
</dbReference>
<dbReference type="EMBL" id="HF679134">
    <property type="protein sequence ID" value="CCU56482.1"/>
    <property type="molecule type" value="Genomic_DNA"/>
</dbReference>
<evidence type="ECO:0000259" key="1">
    <source>
        <dbReference type="Pfam" id="PF13930"/>
    </source>
</evidence>
<proteinExistence type="predicted"/>
<accession>A0A916KQG3</accession>